<organism evidence="1 2">
    <name type="scientific">Brassica rapa subsp. trilocularis</name>
    <dbReference type="NCBI Taxonomy" id="1813537"/>
    <lineage>
        <taxon>Eukaryota</taxon>
        <taxon>Viridiplantae</taxon>
        <taxon>Streptophyta</taxon>
        <taxon>Embryophyta</taxon>
        <taxon>Tracheophyta</taxon>
        <taxon>Spermatophyta</taxon>
        <taxon>Magnoliopsida</taxon>
        <taxon>eudicotyledons</taxon>
        <taxon>Gunneridae</taxon>
        <taxon>Pentapetalae</taxon>
        <taxon>rosids</taxon>
        <taxon>malvids</taxon>
        <taxon>Brassicales</taxon>
        <taxon>Brassicaceae</taxon>
        <taxon>Brassiceae</taxon>
        <taxon>Brassica</taxon>
    </lineage>
</organism>
<evidence type="ECO:0000313" key="1">
    <source>
        <dbReference type="EMBL" id="KAG5410138.1"/>
    </source>
</evidence>
<comment type="caution">
    <text evidence="1">The sequence shown here is derived from an EMBL/GenBank/DDBJ whole genome shotgun (WGS) entry which is preliminary data.</text>
</comment>
<accession>A0ABQ7NH03</accession>
<gene>
    <name evidence="1" type="primary">A02g504310.1_BraROA</name>
    <name evidence="1" type="ORF">IGI04_006457</name>
</gene>
<name>A0ABQ7NH03_BRACM</name>
<reference evidence="1 2" key="1">
    <citation type="submission" date="2021-03" db="EMBL/GenBank/DDBJ databases">
        <authorList>
            <person name="King G.J."/>
            <person name="Bancroft I."/>
            <person name="Baten A."/>
            <person name="Bloomfield J."/>
            <person name="Borpatragohain P."/>
            <person name="He Z."/>
            <person name="Irish N."/>
            <person name="Irwin J."/>
            <person name="Liu K."/>
            <person name="Mauleon R.P."/>
            <person name="Moore J."/>
            <person name="Morris R."/>
            <person name="Ostergaard L."/>
            <person name="Wang B."/>
            <person name="Wells R."/>
        </authorList>
    </citation>
    <scope>NUCLEOTIDE SEQUENCE [LARGE SCALE GENOMIC DNA]</scope>
    <source>
        <strain evidence="1">R-o-18</strain>
        <tissue evidence="1">Leaf</tissue>
    </source>
</reference>
<protein>
    <submittedName>
        <fullName evidence="1">Uncharacterized protein</fullName>
    </submittedName>
</protein>
<keyword evidence="2" id="KW-1185">Reference proteome</keyword>
<dbReference type="Proteomes" id="UP000823674">
    <property type="component" value="Chromosome A02"/>
</dbReference>
<evidence type="ECO:0000313" key="2">
    <source>
        <dbReference type="Proteomes" id="UP000823674"/>
    </source>
</evidence>
<dbReference type="EMBL" id="JADBGQ010000002">
    <property type="protein sequence ID" value="KAG5410138.1"/>
    <property type="molecule type" value="Genomic_DNA"/>
</dbReference>
<proteinExistence type="predicted"/>
<sequence length="81" mass="8767">MLLGTASRGGPARCDPTELEPVAGRAIWLRVGSFAISIQNHRQTDPEHSPCKEEFQVIQEPYASVAKALIVSGCLLCLAFN</sequence>